<reference evidence="11 12" key="1">
    <citation type="submission" date="2021-08" db="EMBL/GenBank/DDBJ databases">
        <title>Streptomyces sp. PTM05 isolated from lichen.</title>
        <authorList>
            <person name="Somphong A."/>
            <person name="Phongsopitanun W."/>
            <person name="Tanasupawat S."/>
        </authorList>
    </citation>
    <scope>NUCLEOTIDE SEQUENCE [LARGE SCALE GENOMIC DNA]</scope>
    <source>
        <strain evidence="11 12">Ptm05</strain>
    </source>
</reference>
<keyword evidence="12" id="KW-1185">Reference proteome</keyword>
<feature type="active site" description="Proton donor/acceptor" evidence="7">
    <location>
        <position position="253"/>
    </location>
</feature>
<keyword evidence="3 7" id="KW-0133">Cell shape</keyword>
<keyword evidence="6 7" id="KW-0961">Cell wall biogenesis/degradation</keyword>
<name>A0ABS7QN46_9ACTN</name>
<evidence type="ECO:0000256" key="6">
    <source>
        <dbReference type="ARBA" id="ARBA00023316"/>
    </source>
</evidence>
<comment type="caution">
    <text evidence="11">The sequence shown here is derived from an EMBL/GenBank/DDBJ whole genome shotgun (WGS) entry which is preliminary data.</text>
</comment>
<dbReference type="InterPro" id="IPR041280">
    <property type="entry name" value="Big_10"/>
</dbReference>
<feature type="compositionally biased region" description="Polar residues" evidence="8">
    <location>
        <begin position="31"/>
        <end position="54"/>
    </location>
</feature>
<accession>A0ABS7QN46</accession>
<dbReference type="Proteomes" id="UP001198565">
    <property type="component" value="Unassembled WGS sequence"/>
</dbReference>
<evidence type="ECO:0000256" key="5">
    <source>
        <dbReference type="ARBA" id="ARBA00023315"/>
    </source>
</evidence>
<evidence type="ECO:0000256" key="3">
    <source>
        <dbReference type="ARBA" id="ARBA00022960"/>
    </source>
</evidence>
<feature type="domain" description="L,D-TPase catalytic" evidence="10">
    <location>
        <begin position="168"/>
        <end position="294"/>
    </location>
</feature>
<comment type="pathway">
    <text evidence="1 7">Cell wall biogenesis; peptidoglycan biosynthesis.</text>
</comment>
<evidence type="ECO:0000313" key="12">
    <source>
        <dbReference type="Proteomes" id="UP001198565"/>
    </source>
</evidence>
<organism evidence="11 12">
    <name type="scientific">Streptantibioticus parmotrematis</name>
    <dbReference type="NCBI Taxonomy" id="2873249"/>
    <lineage>
        <taxon>Bacteria</taxon>
        <taxon>Bacillati</taxon>
        <taxon>Actinomycetota</taxon>
        <taxon>Actinomycetes</taxon>
        <taxon>Kitasatosporales</taxon>
        <taxon>Streptomycetaceae</taxon>
        <taxon>Streptantibioticus</taxon>
    </lineage>
</organism>
<evidence type="ECO:0000259" key="10">
    <source>
        <dbReference type="PROSITE" id="PS52029"/>
    </source>
</evidence>
<dbReference type="Gene3D" id="2.40.440.10">
    <property type="entry name" value="L,D-transpeptidase catalytic domain-like"/>
    <property type="match status" value="1"/>
</dbReference>
<evidence type="ECO:0000313" key="11">
    <source>
        <dbReference type="EMBL" id="MBY8884615.1"/>
    </source>
</evidence>
<evidence type="ECO:0000256" key="8">
    <source>
        <dbReference type="SAM" id="MobiDB-lite"/>
    </source>
</evidence>
<dbReference type="CDD" id="cd13432">
    <property type="entry name" value="LDT_IgD_like_2"/>
    <property type="match status" value="1"/>
</dbReference>
<evidence type="ECO:0000256" key="2">
    <source>
        <dbReference type="ARBA" id="ARBA00022679"/>
    </source>
</evidence>
<dbReference type="InterPro" id="IPR050979">
    <property type="entry name" value="LD-transpeptidase"/>
</dbReference>
<dbReference type="EMBL" id="JAINVZ010000003">
    <property type="protein sequence ID" value="MBY8884615.1"/>
    <property type="molecule type" value="Genomic_DNA"/>
</dbReference>
<keyword evidence="4 7" id="KW-0573">Peptidoglycan synthesis</keyword>
<dbReference type="SUPFAM" id="SSF141523">
    <property type="entry name" value="L,D-transpeptidase catalytic domain-like"/>
    <property type="match status" value="1"/>
</dbReference>
<evidence type="ECO:0000256" key="4">
    <source>
        <dbReference type="ARBA" id="ARBA00022984"/>
    </source>
</evidence>
<dbReference type="RefSeq" id="WP_222975281.1">
    <property type="nucleotide sequence ID" value="NZ_JAINVZ010000003.1"/>
</dbReference>
<protein>
    <submittedName>
        <fullName evidence="11">L,D-transpeptidase</fullName>
    </submittedName>
</protein>
<feature type="signal peptide" evidence="9">
    <location>
        <begin position="1"/>
        <end position="21"/>
    </location>
</feature>
<evidence type="ECO:0000256" key="9">
    <source>
        <dbReference type="SAM" id="SignalP"/>
    </source>
</evidence>
<dbReference type="PROSITE" id="PS51257">
    <property type="entry name" value="PROKAR_LIPOPROTEIN"/>
    <property type="match status" value="1"/>
</dbReference>
<keyword evidence="9" id="KW-0732">Signal</keyword>
<dbReference type="PANTHER" id="PTHR30582">
    <property type="entry name" value="L,D-TRANSPEPTIDASE"/>
    <property type="match status" value="1"/>
</dbReference>
<keyword evidence="5" id="KW-0012">Acyltransferase</keyword>
<proteinExistence type="predicted"/>
<feature type="region of interest" description="Disordered" evidence="8">
    <location>
        <begin position="31"/>
        <end position="70"/>
    </location>
</feature>
<dbReference type="PANTHER" id="PTHR30582:SF2">
    <property type="entry name" value="L,D-TRANSPEPTIDASE YCIB-RELATED"/>
    <property type="match status" value="1"/>
</dbReference>
<sequence>MGRIKRSIGVALMAGAVLATASACGGNASATGTDGKNAQAAASSGVSHSPSAKPSPTRPAGPPMLLDTIEPEDGTTVGVAMPISVDFSTPVATSARANVEKHLKITTSTPVTGAWHWFSSTRVDFRPKQYWTPGTKVSLDAALTNVPDGNGRYGTHDYKHSFTIGQDIEAKVSVPGHSMTVTNAGKTVRTMPIDAGSPQFPSWDGTMAVMDKAREVRMTSCSVGITCDKSNPNFYDLTLPWDVQLTTSGTYVHYSTGDPSPGHSYGSHGCVHLSYSDAEWFYNYVQQGVPITITGSPRGDAAGDNGYADFNVSWTDWLSSSGSGEFTTSAS</sequence>
<dbReference type="CDD" id="cd16913">
    <property type="entry name" value="YkuD_like"/>
    <property type="match status" value="1"/>
</dbReference>
<dbReference type="InterPro" id="IPR038063">
    <property type="entry name" value="Transpep_catalytic_dom"/>
</dbReference>
<dbReference type="Pfam" id="PF17964">
    <property type="entry name" value="Big_10"/>
    <property type="match status" value="1"/>
</dbReference>
<feature type="active site" description="Nucleophile" evidence="7">
    <location>
        <position position="270"/>
    </location>
</feature>
<evidence type="ECO:0000256" key="7">
    <source>
        <dbReference type="PROSITE-ProRule" id="PRU01373"/>
    </source>
</evidence>
<keyword evidence="2" id="KW-0808">Transferase</keyword>
<dbReference type="Pfam" id="PF03734">
    <property type="entry name" value="YkuD"/>
    <property type="match status" value="1"/>
</dbReference>
<evidence type="ECO:0000256" key="1">
    <source>
        <dbReference type="ARBA" id="ARBA00004752"/>
    </source>
</evidence>
<dbReference type="InterPro" id="IPR005490">
    <property type="entry name" value="LD_TPept_cat_dom"/>
</dbReference>
<gene>
    <name evidence="11" type="ORF">K7472_07120</name>
</gene>
<feature type="chain" id="PRO_5045325082" evidence="9">
    <location>
        <begin position="22"/>
        <end position="331"/>
    </location>
</feature>
<dbReference type="Gene3D" id="2.60.40.3710">
    <property type="match status" value="1"/>
</dbReference>
<dbReference type="PROSITE" id="PS52029">
    <property type="entry name" value="LD_TPASE"/>
    <property type="match status" value="1"/>
</dbReference>